<dbReference type="Proteomes" id="UP000694915">
    <property type="component" value="Linkage group LG9"/>
</dbReference>
<sequence length="383" mass="43279">MTLILRWPLQGWHFPSCSGSPETVDSRENGARRLGPAPSLGVPDLERPFKKAKGKKSRDNRAQMEDTGKAAQQILPEQAQPEAPPAFPPKASTRFPPRSNTYLITGLQNELTKSGVLKNMTDHEDFWKLVQEEALGVGIKEKLQKIRFKLMNPRPWPPAAETRRLASTDQDRGGRQGAQSLLSRLTEWRKRCQQRAVAPRLPHEQGESKIVSKTRTDSQSKRYLSRLDKMHSASLANMEFSRRLLERDGRFEDLLAEHRARSLLDYMVPSRHTQVDAPPREMGVEEPPVPGQQLQAPPALRFLKSHSPESPQRGSRLKTGRQQVTLCGMSKLSDHVRGKLAPAGITTHPRPTAPLTLEHVIQTHPVVEAKTARRYWVNYVDEE</sequence>
<feature type="region of interest" description="Disordered" evidence="1">
    <location>
        <begin position="154"/>
        <end position="177"/>
    </location>
</feature>
<dbReference type="GeneID" id="101983921"/>
<dbReference type="RefSeq" id="XP_026643253.1">
    <property type="nucleotide sequence ID" value="XM_026787452.1"/>
</dbReference>
<reference evidence="3" key="1">
    <citation type="submission" date="2025-08" db="UniProtKB">
        <authorList>
            <consortium name="RefSeq"/>
        </authorList>
    </citation>
    <scope>IDENTIFICATION</scope>
</reference>
<feature type="region of interest" description="Disordered" evidence="1">
    <location>
        <begin position="17"/>
        <end position="96"/>
    </location>
</feature>
<gene>
    <name evidence="3" type="primary">LOC101983921</name>
</gene>
<name>A0ABM1UMP1_MICOH</name>
<organism evidence="2 3">
    <name type="scientific">Microtus ochrogaster</name>
    <name type="common">Prairie vole</name>
    <dbReference type="NCBI Taxonomy" id="79684"/>
    <lineage>
        <taxon>Eukaryota</taxon>
        <taxon>Metazoa</taxon>
        <taxon>Chordata</taxon>
        <taxon>Craniata</taxon>
        <taxon>Vertebrata</taxon>
        <taxon>Euteleostomi</taxon>
        <taxon>Mammalia</taxon>
        <taxon>Eutheria</taxon>
        <taxon>Euarchontoglires</taxon>
        <taxon>Glires</taxon>
        <taxon>Rodentia</taxon>
        <taxon>Myomorpha</taxon>
        <taxon>Muroidea</taxon>
        <taxon>Cricetidae</taxon>
        <taxon>Arvicolinae</taxon>
        <taxon>Microtus</taxon>
    </lineage>
</organism>
<protein>
    <submittedName>
        <fullName evidence="3">Uncharacterized protein LOC101983921 isoform X1</fullName>
    </submittedName>
</protein>
<evidence type="ECO:0000256" key="1">
    <source>
        <dbReference type="SAM" id="MobiDB-lite"/>
    </source>
</evidence>
<feature type="compositionally biased region" description="Basic and acidic residues" evidence="1">
    <location>
        <begin position="161"/>
        <end position="174"/>
    </location>
</feature>
<proteinExistence type="predicted"/>
<feature type="region of interest" description="Disordered" evidence="1">
    <location>
        <begin position="196"/>
        <end position="220"/>
    </location>
</feature>
<keyword evidence="2" id="KW-1185">Reference proteome</keyword>
<evidence type="ECO:0000313" key="3">
    <source>
        <dbReference type="RefSeq" id="XP_026643253.1"/>
    </source>
</evidence>
<accession>A0ABM1UMP1</accession>
<feature type="compositionally biased region" description="Low complexity" evidence="1">
    <location>
        <begin position="70"/>
        <end position="81"/>
    </location>
</feature>
<feature type="compositionally biased region" description="Basic and acidic residues" evidence="1">
    <location>
        <begin position="57"/>
        <end position="68"/>
    </location>
</feature>
<evidence type="ECO:0000313" key="2">
    <source>
        <dbReference type="Proteomes" id="UP000694915"/>
    </source>
</evidence>